<reference evidence="6 7" key="1">
    <citation type="journal article" date="2020" name="ISME J.">
        <title>Uncovering the hidden diversity of litter-decomposition mechanisms in mushroom-forming fungi.</title>
        <authorList>
            <person name="Floudas D."/>
            <person name="Bentzer J."/>
            <person name="Ahren D."/>
            <person name="Johansson T."/>
            <person name="Persson P."/>
            <person name="Tunlid A."/>
        </authorList>
    </citation>
    <scope>NUCLEOTIDE SEQUENCE [LARGE SCALE GENOMIC DNA]</scope>
    <source>
        <strain evidence="6 7">CBS 101986</strain>
    </source>
</reference>
<protein>
    <recommendedName>
        <fullName evidence="8">Methyltransferase domain-containing protein</fullName>
    </recommendedName>
</protein>
<dbReference type="InterPro" id="IPR051654">
    <property type="entry name" value="Meroterpenoid_MTases"/>
</dbReference>
<name>A0A8H5F819_9AGAR</name>
<keyword evidence="7" id="KW-1185">Reference proteome</keyword>
<evidence type="ECO:0008006" key="8">
    <source>
        <dbReference type="Google" id="ProtNLM"/>
    </source>
</evidence>
<proteinExistence type="inferred from homology"/>
<dbReference type="Proteomes" id="UP000567179">
    <property type="component" value="Unassembled WGS sequence"/>
</dbReference>
<evidence type="ECO:0000256" key="5">
    <source>
        <dbReference type="SAM" id="MobiDB-lite"/>
    </source>
</evidence>
<dbReference type="AlphaFoldDB" id="A0A8H5F819"/>
<dbReference type="PANTHER" id="PTHR35897">
    <property type="entry name" value="METHYLTRANSFERASE AUSD"/>
    <property type="match status" value="1"/>
</dbReference>
<gene>
    <name evidence="6" type="ORF">D9619_004547</name>
</gene>
<feature type="region of interest" description="Disordered" evidence="5">
    <location>
        <begin position="1"/>
        <end position="21"/>
    </location>
</feature>
<dbReference type="SUPFAM" id="SSF53335">
    <property type="entry name" value="S-adenosyl-L-methionine-dependent methyltransferases"/>
    <property type="match status" value="1"/>
</dbReference>
<dbReference type="EMBL" id="JAACJJ010000014">
    <property type="protein sequence ID" value="KAF5327164.1"/>
    <property type="molecule type" value="Genomic_DNA"/>
</dbReference>
<dbReference type="OrthoDB" id="2094832at2759"/>
<organism evidence="6 7">
    <name type="scientific">Psilocybe cf. subviscida</name>
    <dbReference type="NCBI Taxonomy" id="2480587"/>
    <lineage>
        <taxon>Eukaryota</taxon>
        <taxon>Fungi</taxon>
        <taxon>Dikarya</taxon>
        <taxon>Basidiomycota</taxon>
        <taxon>Agaricomycotina</taxon>
        <taxon>Agaricomycetes</taxon>
        <taxon>Agaricomycetidae</taxon>
        <taxon>Agaricales</taxon>
        <taxon>Agaricineae</taxon>
        <taxon>Strophariaceae</taxon>
        <taxon>Psilocybe</taxon>
    </lineage>
</organism>
<keyword evidence="3" id="KW-0949">S-adenosyl-L-methionine</keyword>
<dbReference type="Gene3D" id="3.40.50.150">
    <property type="entry name" value="Vaccinia Virus protein VP39"/>
    <property type="match status" value="1"/>
</dbReference>
<evidence type="ECO:0000256" key="2">
    <source>
        <dbReference type="ARBA" id="ARBA00022679"/>
    </source>
</evidence>
<dbReference type="GO" id="GO:0016740">
    <property type="term" value="F:transferase activity"/>
    <property type="evidence" value="ECO:0007669"/>
    <property type="project" value="UniProtKB-KW"/>
</dbReference>
<dbReference type="PANTHER" id="PTHR35897:SF1">
    <property type="entry name" value="METHYLTRANSFERASE AUSD"/>
    <property type="match status" value="1"/>
</dbReference>
<comment type="similarity">
    <text evidence="4">Belongs to the class I-like SAM-binding methyltransferase superfamily.</text>
</comment>
<comment type="caution">
    <text evidence="6">The sequence shown here is derived from an EMBL/GenBank/DDBJ whole genome shotgun (WGS) entry which is preliminary data.</text>
</comment>
<sequence length="320" mass="36071">MSTDANLLGFDPSGQSNPNNSFPLSPEELSFFKSLTKIDNEEQLRAHIVSVQKAAYKVFSYSCIRKFAFVQLTLTHQRAYRQAINLRIFQRDPILLDIGCCFGTDVRKVVLDGWPAQFVIASDIRQEFWDYGHKLFLSTAESLPVRFIAGDILDPSILQPREPIIDEKEITAILGQPTPSVSEVQNLTPLLGKISAIHASSLFHLFSEVEQLALARCLASLLRPEKGSVIFGQHVGRKVMGHRAPYIGDVASLAPMFCHSPQSWSDLWVTQVFGGNDGRGNERIKVDVEFVDVNWVVGKEIFQEVEPNDKFYMQWCITRL</sequence>
<evidence type="ECO:0000256" key="1">
    <source>
        <dbReference type="ARBA" id="ARBA00005179"/>
    </source>
</evidence>
<evidence type="ECO:0000313" key="7">
    <source>
        <dbReference type="Proteomes" id="UP000567179"/>
    </source>
</evidence>
<evidence type="ECO:0000313" key="6">
    <source>
        <dbReference type="EMBL" id="KAF5327164.1"/>
    </source>
</evidence>
<evidence type="ECO:0000256" key="4">
    <source>
        <dbReference type="ARBA" id="ARBA00038314"/>
    </source>
</evidence>
<accession>A0A8H5F819</accession>
<comment type="pathway">
    <text evidence="1">Secondary metabolite biosynthesis.</text>
</comment>
<dbReference type="InterPro" id="IPR029063">
    <property type="entry name" value="SAM-dependent_MTases_sf"/>
</dbReference>
<keyword evidence="2" id="KW-0808">Transferase</keyword>
<evidence type="ECO:0000256" key="3">
    <source>
        <dbReference type="ARBA" id="ARBA00022691"/>
    </source>
</evidence>